<accession>A0A238WX78</accession>
<dbReference type="OrthoDB" id="3478104at2"/>
<evidence type="ECO:0000313" key="2">
    <source>
        <dbReference type="EMBL" id="SNR50951.1"/>
    </source>
</evidence>
<feature type="region of interest" description="Disordered" evidence="1">
    <location>
        <begin position="1"/>
        <end position="294"/>
    </location>
</feature>
<organism evidence="2 3">
    <name type="scientific">Actinomadura mexicana</name>
    <dbReference type="NCBI Taxonomy" id="134959"/>
    <lineage>
        <taxon>Bacteria</taxon>
        <taxon>Bacillati</taxon>
        <taxon>Actinomycetota</taxon>
        <taxon>Actinomycetes</taxon>
        <taxon>Streptosporangiales</taxon>
        <taxon>Thermomonosporaceae</taxon>
        <taxon>Actinomadura</taxon>
    </lineage>
</organism>
<sequence>MAAQNEPATGMDFWAAIGVGQEEDDGPDEQPSQDKLLVTGAPAPAAPADMGTAAPADMGTAAPADMGTAAPADMGTAAPAGTGTAAPADTGAATGSTNGSVNGSTAGSETGAGQQSPQDDWASLFSAWDDSANGAAPASGPPAAGAPSDQAVADQAPSDQAVAGAAAGAVEAQAPSAAATPKAQERPRKPEPNEPADAPAEQPPKDPEDAQDAEAPPAPKAGGTEQALAPSQDHRTTRSTPFGTSGQATQTAAPAQARQAAQTPQTAQAPQAPQAAQTPQEPAEAATSQPPPAADPAWAIAERIATTLRPRVAELWLEVLTRHTGGDPAMASRVYHVLNGTHLLGELMRDETIDEVHVHGTQVTVCGARGIRQIPGFPNLAASRRAVKTITASREKRGLVVSKVNDSVVISRRSGTVPNTNALVASGVVGGDQLARIRQALQQMQTVTVTGPAARIVIRALASLIPEGSRVFLGAYATLPAGCVTAVSPMEADYVLGVRPGAVAEEMAGAGQVGGLIANPETQFPAALRFAVTGPSAAPERLIDR</sequence>
<dbReference type="Proteomes" id="UP000198420">
    <property type="component" value="Unassembled WGS sequence"/>
</dbReference>
<dbReference type="AlphaFoldDB" id="A0A238WX78"/>
<evidence type="ECO:0000313" key="3">
    <source>
        <dbReference type="Proteomes" id="UP000198420"/>
    </source>
</evidence>
<feature type="compositionally biased region" description="Polar residues" evidence="1">
    <location>
        <begin position="96"/>
        <end position="118"/>
    </location>
</feature>
<feature type="compositionally biased region" description="Low complexity" evidence="1">
    <location>
        <begin position="156"/>
        <end position="179"/>
    </location>
</feature>
<dbReference type="RefSeq" id="WP_143227001.1">
    <property type="nucleotide sequence ID" value="NZ_FZNP01000003.1"/>
</dbReference>
<dbReference type="EMBL" id="FZNP01000003">
    <property type="protein sequence ID" value="SNR50951.1"/>
    <property type="molecule type" value="Genomic_DNA"/>
</dbReference>
<keyword evidence="3" id="KW-1185">Reference proteome</keyword>
<feature type="compositionally biased region" description="Low complexity" evidence="1">
    <location>
        <begin position="247"/>
        <end position="287"/>
    </location>
</feature>
<protein>
    <submittedName>
        <fullName evidence="2">Uncharacterized protein</fullName>
    </submittedName>
</protein>
<feature type="compositionally biased region" description="Low complexity" evidence="1">
    <location>
        <begin position="129"/>
        <end position="149"/>
    </location>
</feature>
<feature type="compositionally biased region" description="Basic and acidic residues" evidence="1">
    <location>
        <begin position="183"/>
        <end position="192"/>
    </location>
</feature>
<reference evidence="3" key="1">
    <citation type="submission" date="2017-06" db="EMBL/GenBank/DDBJ databases">
        <authorList>
            <person name="Varghese N."/>
            <person name="Submissions S."/>
        </authorList>
    </citation>
    <scope>NUCLEOTIDE SEQUENCE [LARGE SCALE GENOMIC DNA]</scope>
    <source>
        <strain evidence="3">DSM 44485</strain>
    </source>
</reference>
<gene>
    <name evidence="2" type="ORF">SAMN06265355_103405</name>
</gene>
<evidence type="ECO:0000256" key="1">
    <source>
        <dbReference type="SAM" id="MobiDB-lite"/>
    </source>
</evidence>
<proteinExistence type="predicted"/>
<feature type="compositionally biased region" description="Low complexity" evidence="1">
    <location>
        <begin position="39"/>
        <end position="95"/>
    </location>
</feature>
<name>A0A238WX78_9ACTN</name>